<reference evidence="2 3" key="1">
    <citation type="submission" date="2022-03" db="EMBL/GenBank/DDBJ databases">
        <title>Complete genome of Streptomyces rimosus ssp. rimosus R7 (=ATCC 10970).</title>
        <authorList>
            <person name="Beganovic S."/>
            <person name="Ruckert C."/>
            <person name="Busche T."/>
            <person name="Kalinowski J."/>
            <person name="Wittmann C."/>
        </authorList>
    </citation>
    <scope>NUCLEOTIDE SEQUENCE [LARGE SCALE GENOMIC DNA]</scope>
    <source>
        <strain evidence="2 3">R7</strain>
    </source>
</reference>
<proteinExistence type="predicted"/>
<gene>
    <name evidence="2" type="ORF">SRIMR7_06800</name>
</gene>
<organism evidence="2 3">
    <name type="scientific">Streptomyces rimosus subsp. rimosus</name>
    <dbReference type="NCBI Taxonomy" id="132474"/>
    <lineage>
        <taxon>Bacteria</taxon>
        <taxon>Bacillati</taxon>
        <taxon>Actinomycetota</taxon>
        <taxon>Actinomycetes</taxon>
        <taxon>Kitasatosporales</taxon>
        <taxon>Streptomycetaceae</taxon>
        <taxon>Streptomyces</taxon>
    </lineage>
</organism>
<evidence type="ECO:0000256" key="1">
    <source>
        <dbReference type="SAM" id="MobiDB-lite"/>
    </source>
</evidence>
<evidence type="ECO:0000313" key="2">
    <source>
        <dbReference type="EMBL" id="UNZ01842.1"/>
    </source>
</evidence>
<feature type="compositionally biased region" description="Basic and acidic residues" evidence="1">
    <location>
        <begin position="10"/>
        <end position="30"/>
    </location>
</feature>
<dbReference type="EMBL" id="CP094298">
    <property type="protein sequence ID" value="UNZ01842.1"/>
    <property type="molecule type" value="Genomic_DNA"/>
</dbReference>
<dbReference type="Proteomes" id="UP000829494">
    <property type="component" value="Chromosome"/>
</dbReference>
<evidence type="ECO:0008006" key="4">
    <source>
        <dbReference type="Google" id="ProtNLM"/>
    </source>
</evidence>
<dbReference type="GeneID" id="66859075"/>
<dbReference type="RefSeq" id="WP_003983628.1">
    <property type="nucleotide sequence ID" value="NZ_CP043497.1"/>
</dbReference>
<dbReference type="InterPro" id="IPR016084">
    <property type="entry name" value="Haem_Oase-like_multi-hlx"/>
</dbReference>
<dbReference type="Pfam" id="PF11251">
    <property type="entry name" value="DUF3050"/>
    <property type="match status" value="1"/>
</dbReference>
<protein>
    <recommendedName>
        <fullName evidence="4">Heme oxygenase</fullName>
    </recommendedName>
</protein>
<dbReference type="Gene3D" id="1.20.910.10">
    <property type="entry name" value="Heme oxygenase-like"/>
    <property type="match status" value="1"/>
</dbReference>
<sequence length="283" mass="31463">MTSHRHRTDHHPDQRHQHRTDDRPRIDDPAHPGLSALLRRVGPARDHVAKHRVHSELTSLGRVTAFQEHHVFAVWGFMALLKSLQRELTCTEVPWVPRGPAVGRRLINEIVLSEESDTVGAGYRSRFELYVDGMRRTGADTVPVESFMALLLDGNTVAKALKYADVPPGAADFTAATWDVIAHAPLHSRAAVFAFGRADLMPGTVRRVAAIEGVQERLATFKEYLARHLGGEGDPQAPMALRMLVEICGDDREKWAQAAEAVIESLRARQALWDAASCSLAWR</sequence>
<evidence type="ECO:0000313" key="3">
    <source>
        <dbReference type="Proteomes" id="UP000829494"/>
    </source>
</evidence>
<dbReference type="SUPFAM" id="SSF48613">
    <property type="entry name" value="Heme oxygenase-like"/>
    <property type="match status" value="1"/>
</dbReference>
<feature type="region of interest" description="Disordered" evidence="1">
    <location>
        <begin position="1"/>
        <end position="32"/>
    </location>
</feature>
<dbReference type="InterPro" id="IPR024423">
    <property type="entry name" value="DUF3050"/>
</dbReference>
<keyword evidence="3" id="KW-1185">Reference proteome</keyword>
<accession>A0ABY3YWX1</accession>
<name>A0ABY3YWX1_STRRM</name>